<proteinExistence type="inferred from homology"/>
<sequence>MVEKAEKDDERTSNPLWSRLAAMFISIALVAIVFTLLAFFTSSAIVPKREIPHIIFILADDLGWNDVSFHGSPQIPTPNIDALAASGIVLNNYYTHPQCTPSRGALLSGKYANRLGLHHGNLRPAEASGLPLNIPVLSEYLKKKGYKTHMVGKWHLGYYKKSYLPTRRGFDTFFGFLNDNIDYYDYTYYYKESASPPKRNDTAESGGSAKQESSSEMKTSDDIVENSIELFGIDLWENEEVVRDFRGEYATDVFTAKTLSVIEEHNATKPLFLFVSHAASHVGNPFFPLQTPAELYELNNHISDLNRRIYAGMVTSLDDSIGKIFEALNNKDMLQNSIIVVSSDNGGASGSGSNWPLRGAKFQLWEGGVRSLCVVWSPLLKLKTPRISMQLMHIVDWLPTFYQLAGGDISDLGDIDGMDMWPVLVDEKKPSPREEVLLNIDPVDQVGALRKGDMKLLVSWTELNGSEWYGPSGLEESNVTSSIDEWVWKNGSLIKDLLTESKQWLLTENDTWRQDATIICGENFLPVSGRCDFSEGPCLYNITDDPCEYKNVARLYPDIVESLLDRLRELNATSLPLQPKEIDPLGNPMCHNFAHVPWMDEDESFRCLINK</sequence>
<evidence type="ECO:0000313" key="10">
    <source>
        <dbReference type="EMBL" id="KFM82794.1"/>
    </source>
</evidence>
<dbReference type="Proteomes" id="UP000054359">
    <property type="component" value="Unassembled WGS sequence"/>
</dbReference>
<keyword evidence="8" id="KW-0472">Membrane</keyword>
<feature type="domain" description="Sulfatase N-terminal" evidence="9">
    <location>
        <begin position="52"/>
        <end position="406"/>
    </location>
</feature>
<feature type="transmembrane region" description="Helical" evidence="8">
    <location>
        <begin position="20"/>
        <end position="40"/>
    </location>
</feature>
<dbReference type="PANTHER" id="PTHR10342:SF273">
    <property type="entry name" value="RE14504P"/>
    <property type="match status" value="1"/>
</dbReference>
<name>A0A087UZK5_STEMI</name>
<evidence type="ECO:0000313" key="11">
    <source>
        <dbReference type="Proteomes" id="UP000054359"/>
    </source>
</evidence>
<dbReference type="OMA" id="CLYNITD"/>
<dbReference type="GO" id="GO:0008484">
    <property type="term" value="F:sulfuric ester hydrolase activity"/>
    <property type="evidence" value="ECO:0007669"/>
    <property type="project" value="InterPro"/>
</dbReference>
<evidence type="ECO:0000256" key="2">
    <source>
        <dbReference type="ARBA" id="ARBA00008779"/>
    </source>
</evidence>
<dbReference type="InterPro" id="IPR000917">
    <property type="entry name" value="Sulfatase_N"/>
</dbReference>
<dbReference type="AlphaFoldDB" id="A0A087UZK5"/>
<feature type="compositionally biased region" description="Polar residues" evidence="7">
    <location>
        <begin position="203"/>
        <end position="212"/>
    </location>
</feature>
<comment type="similarity">
    <text evidence="2">Belongs to the sulfatase family.</text>
</comment>
<dbReference type="CDD" id="cd16029">
    <property type="entry name" value="4-S"/>
    <property type="match status" value="1"/>
</dbReference>
<evidence type="ECO:0000256" key="8">
    <source>
        <dbReference type="SAM" id="Phobius"/>
    </source>
</evidence>
<keyword evidence="5" id="KW-0106">Calcium</keyword>
<comment type="cofactor">
    <cofactor evidence="1">
        <name>Ca(2+)</name>
        <dbReference type="ChEBI" id="CHEBI:29108"/>
    </cofactor>
</comment>
<keyword evidence="8" id="KW-1133">Transmembrane helix</keyword>
<keyword evidence="4" id="KW-0378">Hydrolase</keyword>
<dbReference type="GO" id="GO:0046872">
    <property type="term" value="F:metal ion binding"/>
    <property type="evidence" value="ECO:0007669"/>
    <property type="project" value="UniProtKB-KW"/>
</dbReference>
<organism evidence="10 11">
    <name type="scientific">Stegodyphus mimosarum</name>
    <name type="common">African social velvet spider</name>
    <dbReference type="NCBI Taxonomy" id="407821"/>
    <lineage>
        <taxon>Eukaryota</taxon>
        <taxon>Metazoa</taxon>
        <taxon>Ecdysozoa</taxon>
        <taxon>Arthropoda</taxon>
        <taxon>Chelicerata</taxon>
        <taxon>Arachnida</taxon>
        <taxon>Araneae</taxon>
        <taxon>Araneomorphae</taxon>
        <taxon>Entelegynae</taxon>
        <taxon>Eresoidea</taxon>
        <taxon>Eresidae</taxon>
        <taxon>Stegodyphus</taxon>
    </lineage>
</organism>
<dbReference type="Gene3D" id="3.30.1120.10">
    <property type="match status" value="1"/>
</dbReference>
<dbReference type="EMBL" id="KK122478">
    <property type="protein sequence ID" value="KFM82794.1"/>
    <property type="molecule type" value="Genomic_DNA"/>
</dbReference>
<dbReference type="PROSITE" id="PS00149">
    <property type="entry name" value="SULFATASE_2"/>
    <property type="match status" value="1"/>
</dbReference>
<dbReference type="InterPro" id="IPR047115">
    <property type="entry name" value="ARSB"/>
</dbReference>
<reference evidence="10 11" key="1">
    <citation type="submission" date="2013-11" db="EMBL/GenBank/DDBJ databases">
        <title>Genome sequencing of Stegodyphus mimosarum.</title>
        <authorList>
            <person name="Bechsgaard J."/>
        </authorList>
    </citation>
    <scope>NUCLEOTIDE SEQUENCE [LARGE SCALE GENOMIC DNA]</scope>
</reference>
<evidence type="ECO:0000256" key="3">
    <source>
        <dbReference type="ARBA" id="ARBA00022723"/>
    </source>
</evidence>
<dbReference type="InterPro" id="IPR024607">
    <property type="entry name" value="Sulfatase_CS"/>
</dbReference>
<keyword evidence="6" id="KW-0325">Glycoprotein</keyword>
<feature type="non-terminal residue" evidence="10">
    <location>
        <position position="611"/>
    </location>
</feature>
<protein>
    <submittedName>
        <fullName evidence="10">Arylsulfatase J</fullName>
    </submittedName>
</protein>
<keyword evidence="8" id="KW-0812">Transmembrane</keyword>
<dbReference type="SUPFAM" id="SSF53649">
    <property type="entry name" value="Alkaline phosphatase-like"/>
    <property type="match status" value="1"/>
</dbReference>
<evidence type="ECO:0000256" key="7">
    <source>
        <dbReference type="SAM" id="MobiDB-lite"/>
    </source>
</evidence>
<evidence type="ECO:0000259" key="9">
    <source>
        <dbReference type="Pfam" id="PF00884"/>
    </source>
</evidence>
<dbReference type="Gene3D" id="3.40.720.10">
    <property type="entry name" value="Alkaline Phosphatase, subunit A"/>
    <property type="match status" value="1"/>
</dbReference>
<dbReference type="OrthoDB" id="103349at2759"/>
<evidence type="ECO:0000256" key="1">
    <source>
        <dbReference type="ARBA" id="ARBA00001913"/>
    </source>
</evidence>
<keyword evidence="11" id="KW-1185">Reference proteome</keyword>
<accession>A0A087UZK5</accession>
<feature type="region of interest" description="Disordered" evidence="7">
    <location>
        <begin position="195"/>
        <end position="220"/>
    </location>
</feature>
<evidence type="ECO:0000256" key="5">
    <source>
        <dbReference type="ARBA" id="ARBA00022837"/>
    </source>
</evidence>
<evidence type="ECO:0000256" key="6">
    <source>
        <dbReference type="ARBA" id="ARBA00023180"/>
    </source>
</evidence>
<dbReference type="Pfam" id="PF00884">
    <property type="entry name" value="Sulfatase"/>
    <property type="match status" value="1"/>
</dbReference>
<dbReference type="InterPro" id="IPR017850">
    <property type="entry name" value="Alkaline_phosphatase_core_sf"/>
</dbReference>
<evidence type="ECO:0000256" key="4">
    <source>
        <dbReference type="ARBA" id="ARBA00022801"/>
    </source>
</evidence>
<dbReference type="PANTHER" id="PTHR10342">
    <property type="entry name" value="ARYLSULFATASE"/>
    <property type="match status" value="1"/>
</dbReference>
<keyword evidence="3" id="KW-0479">Metal-binding</keyword>
<gene>
    <name evidence="10" type="ORF">X975_03350</name>
</gene>
<dbReference type="STRING" id="407821.A0A087UZK5"/>